<evidence type="ECO:0000313" key="2">
    <source>
        <dbReference type="EMBL" id="EAN32211.1"/>
    </source>
</evidence>
<feature type="region of interest" description="Disordered" evidence="1">
    <location>
        <begin position="88"/>
        <end position="107"/>
    </location>
</feature>
<dbReference type="EMBL" id="AAGK01000004">
    <property type="protein sequence ID" value="EAN32211.1"/>
    <property type="molecule type" value="Genomic_DNA"/>
</dbReference>
<keyword evidence="3" id="KW-1185">Reference proteome</keyword>
<dbReference type="KEGG" id="tpv:TP04_0857"/>
<protein>
    <submittedName>
        <fullName evidence="2">Uncharacterized protein</fullName>
    </submittedName>
</protein>
<gene>
    <name evidence="2" type="ordered locus">TP04_0857</name>
</gene>
<dbReference type="VEuPathDB" id="PiroplasmaDB:TpMuguga_04g00857"/>
<dbReference type="STRING" id="5875.Q4N192"/>
<dbReference type="AlphaFoldDB" id="Q4N192"/>
<evidence type="ECO:0000313" key="3">
    <source>
        <dbReference type="Proteomes" id="UP000001949"/>
    </source>
</evidence>
<organism evidence="2 3">
    <name type="scientific">Theileria parva</name>
    <name type="common">East coast fever infection agent</name>
    <dbReference type="NCBI Taxonomy" id="5875"/>
    <lineage>
        <taxon>Eukaryota</taxon>
        <taxon>Sar</taxon>
        <taxon>Alveolata</taxon>
        <taxon>Apicomplexa</taxon>
        <taxon>Aconoidasida</taxon>
        <taxon>Piroplasmida</taxon>
        <taxon>Theileriidae</taxon>
        <taxon>Theileria</taxon>
    </lineage>
</organism>
<evidence type="ECO:0000256" key="1">
    <source>
        <dbReference type="SAM" id="MobiDB-lite"/>
    </source>
</evidence>
<dbReference type="GeneID" id="3500919"/>
<dbReference type="eggNOG" id="ENOG502QX02">
    <property type="taxonomic scope" value="Eukaryota"/>
</dbReference>
<dbReference type="FunCoup" id="Q4N192">
    <property type="interactions" value="13"/>
</dbReference>
<name>Q4N192_THEPA</name>
<reference evidence="2 3" key="1">
    <citation type="journal article" date="2005" name="Science">
        <title>Genome sequence of Theileria parva, a bovine pathogen that transforms lymphocytes.</title>
        <authorList>
            <person name="Gardner M.J."/>
            <person name="Bishop R."/>
            <person name="Shah T."/>
            <person name="de Villiers E.P."/>
            <person name="Carlton J.M."/>
            <person name="Hall N."/>
            <person name="Ren Q."/>
            <person name="Paulsen I.T."/>
            <person name="Pain A."/>
            <person name="Berriman M."/>
            <person name="Wilson R.J.M."/>
            <person name="Sato S."/>
            <person name="Ralph S.A."/>
            <person name="Mann D.J."/>
            <person name="Xiong Z."/>
            <person name="Shallom S.J."/>
            <person name="Weidman J."/>
            <person name="Jiang L."/>
            <person name="Lynn J."/>
            <person name="Weaver B."/>
            <person name="Shoaibi A."/>
            <person name="Domingo A.R."/>
            <person name="Wasawo D."/>
            <person name="Crabtree J."/>
            <person name="Wortman J.R."/>
            <person name="Haas B."/>
            <person name="Angiuoli S.V."/>
            <person name="Creasy T.H."/>
            <person name="Lu C."/>
            <person name="Suh B."/>
            <person name="Silva J.C."/>
            <person name="Utterback T.R."/>
            <person name="Feldblyum T.V."/>
            <person name="Pertea M."/>
            <person name="Allen J."/>
            <person name="Nierman W.C."/>
            <person name="Taracha E.L.N."/>
            <person name="Salzberg S.L."/>
            <person name="White O.R."/>
            <person name="Fitzhugh H.A."/>
            <person name="Morzaria S."/>
            <person name="Venter J.C."/>
            <person name="Fraser C.M."/>
            <person name="Nene V."/>
        </authorList>
    </citation>
    <scope>NUCLEOTIDE SEQUENCE [LARGE SCALE GENOMIC DNA]</scope>
    <source>
        <strain evidence="2 3">Muguga</strain>
    </source>
</reference>
<feature type="compositionally biased region" description="Basic and acidic residues" evidence="1">
    <location>
        <begin position="98"/>
        <end position="107"/>
    </location>
</feature>
<comment type="caution">
    <text evidence="2">The sequence shown here is derived from an EMBL/GenBank/DDBJ whole genome shotgun (WGS) entry which is preliminary data.</text>
</comment>
<dbReference type="RefSeq" id="XP_764494.1">
    <property type="nucleotide sequence ID" value="XM_759401.1"/>
</dbReference>
<dbReference type="InParanoid" id="Q4N192"/>
<accession>Q4N192</accession>
<sequence length="107" mass="12744">MPTRDLVNRVLRWRELFRTNKYPPLGNEAPEGPKSKYTNFSLQHIMEKYNFLPSFLLKKEFLLSLSSKNPELVKDAFFGDKYKYNLETDLPPPNNVQRKKDDLKEHK</sequence>
<proteinExistence type="predicted"/>
<dbReference type="Proteomes" id="UP000001949">
    <property type="component" value="Unassembled WGS sequence"/>
</dbReference>
<dbReference type="OMA" id="NIKDYGN"/>